<protein>
    <submittedName>
        <fullName evidence="2">Uncharacterized protein</fullName>
    </submittedName>
</protein>
<feature type="non-terminal residue" evidence="2">
    <location>
        <position position="173"/>
    </location>
</feature>
<dbReference type="AlphaFoldDB" id="A0A6J4S5D8"/>
<evidence type="ECO:0000313" key="2">
    <source>
        <dbReference type="EMBL" id="CAA9489710.1"/>
    </source>
</evidence>
<gene>
    <name evidence="2" type="ORF">AVDCRST_MAG39-716</name>
</gene>
<organism evidence="2">
    <name type="scientific">uncultured Sphingomonadaceae bacterium</name>
    <dbReference type="NCBI Taxonomy" id="169976"/>
    <lineage>
        <taxon>Bacteria</taxon>
        <taxon>Pseudomonadati</taxon>
        <taxon>Pseudomonadota</taxon>
        <taxon>Alphaproteobacteria</taxon>
        <taxon>Sphingomonadales</taxon>
        <taxon>Sphingomonadaceae</taxon>
        <taxon>environmental samples</taxon>
    </lineage>
</organism>
<feature type="compositionally biased region" description="Basic and acidic residues" evidence="1">
    <location>
        <begin position="88"/>
        <end position="100"/>
    </location>
</feature>
<reference evidence="2" key="1">
    <citation type="submission" date="2020-02" db="EMBL/GenBank/DDBJ databases">
        <authorList>
            <person name="Meier V. D."/>
        </authorList>
    </citation>
    <scope>NUCLEOTIDE SEQUENCE</scope>
    <source>
        <strain evidence="2">AVDCRST_MAG39</strain>
    </source>
</reference>
<sequence>DRHGKAAPTPLSARRPARPPRADGERRGAALPRRGRDNAGGQPRAADAHDRRLGARRLLDVRRMRPGHGRAGGQRRAVPRAAQLRGRRMGERGGRLDRRTRTLGRRAGHRGDDGGAGVVRPDARAGRAADLLHDRAGERGVRADRGAAGLPGVPGSAAQGRTGAAVRAGAWRL</sequence>
<evidence type="ECO:0000256" key="1">
    <source>
        <dbReference type="SAM" id="MobiDB-lite"/>
    </source>
</evidence>
<dbReference type="EMBL" id="CADCVW010000030">
    <property type="protein sequence ID" value="CAA9489710.1"/>
    <property type="molecule type" value="Genomic_DNA"/>
</dbReference>
<feature type="non-terminal residue" evidence="2">
    <location>
        <position position="1"/>
    </location>
</feature>
<feature type="compositionally biased region" description="Low complexity" evidence="1">
    <location>
        <begin position="1"/>
        <end position="14"/>
    </location>
</feature>
<feature type="compositionally biased region" description="Basic and acidic residues" evidence="1">
    <location>
        <begin position="46"/>
        <end position="63"/>
    </location>
</feature>
<feature type="compositionally biased region" description="Basic and acidic residues" evidence="1">
    <location>
        <begin position="121"/>
        <end position="145"/>
    </location>
</feature>
<name>A0A6J4S5D8_9SPHN</name>
<proteinExistence type="predicted"/>
<feature type="region of interest" description="Disordered" evidence="1">
    <location>
        <begin position="1"/>
        <end position="173"/>
    </location>
</feature>
<accession>A0A6J4S5D8</accession>